<gene>
    <name evidence="2" type="ORF">CTI12_AA063510</name>
</gene>
<organism evidence="2 3">
    <name type="scientific">Artemisia annua</name>
    <name type="common">Sweet wormwood</name>
    <dbReference type="NCBI Taxonomy" id="35608"/>
    <lineage>
        <taxon>Eukaryota</taxon>
        <taxon>Viridiplantae</taxon>
        <taxon>Streptophyta</taxon>
        <taxon>Embryophyta</taxon>
        <taxon>Tracheophyta</taxon>
        <taxon>Spermatophyta</taxon>
        <taxon>Magnoliopsida</taxon>
        <taxon>eudicotyledons</taxon>
        <taxon>Gunneridae</taxon>
        <taxon>Pentapetalae</taxon>
        <taxon>asterids</taxon>
        <taxon>campanulids</taxon>
        <taxon>Asterales</taxon>
        <taxon>Asteraceae</taxon>
        <taxon>Asteroideae</taxon>
        <taxon>Anthemideae</taxon>
        <taxon>Artemisiinae</taxon>
        <taxon>Artemisia</taxon>
    </lineage>
</organism>
<keyword evidence="1" id="KW-0175">Coiled coil</keyword>
<evidence type="ECO:0000313" key="2">
    <source>
        <dbReference type="EMBL" id="PWA94162.1"/>
    </source>
</evidence>
<dbReference type="STRING" id="35608.A0A2U1Q8C3"/>
<dbReference type="EMBL" id="PKPP01000331">
    <property type="protein sequence ID" value="PWA94162.1"/>
    <property type="molecule type" value="Genomic_DNA"/>
</dbReference>
<feature type="coiled-coil region" evidence="1">
    <location>
        <begin position="21"/>
        <end position="48"/>
    </location>
</feature>
<dbReference type="AlphaFoldDB" id="A0A2U1Q8C3"/>
<reference evidence="2 3" key="1">
    <citation type="journal article" date="2018" name="Mol. Plant">
        <title>The genome of Artemisia annua provides insight into the evolution of Asteraceae family and artemisinin biosynthesis.</title>
        <authorList>
            <person name="Shen Q."/>
            <person name="Zhang L."/>
            <person name="Liao Z."/>
            <person name="Wang S."/>
            <person name="Yan T."/>
            <person name="Shi P."/>
            <person name="Liu M."/>
            <person name="Fu X."/>
            <person name="Pan Q."/>
            <person name="Wang Y."/>
            <person name="Lv Z."/>
            <person name="Lu X."/>
            <person name="Zhang F."/>
            <person name="Jiang W."/>
            <person name="Ma Y."/>
            <person name="Chen M."/>
            <person name="Hao X."/>
            <person name="Li L."/>
            <person name="Tang Y."/>
            <person name="Lv G."/>
            <person name="Zhou Y."/>
            <person name="Sun X."/>
            <person name="Brodelius P.E."/>
            <person name="Rose J.K.C."/>
            <person name="Tang K."/>
        </authorList>
    </citation>
    <scope>NUCLEOTIDE SEQUENCE [LARGE SCALE GENOMIC DNA]</scope>
    <source>
        <strain evidence="3">cv. Huhao1</strain>
        <tissue evidence="2">Leaf</tissue>
    </source>
</reference>
<evidence type="ECO:0000313" key="3">
    <source>
        <dbReference type="Proteomes" id="UP000245207"/>
    </source>
</evidence>
<comment type="caution">
    <text evidence="2">The sequence shown here is derived from an EMBL/GenBank/DDBJ whole genome shotgun (WGS) entry which is preliminary data.</text>
</comment>
<evidence type="ECO:0000256" key="1">
    <source>
        <dbReference type="SAM" id="Coils"/>
    </source>
</evidence>
<name>A0A2U1Q8C3_ARTAN</name>
<dbReference type="Proteomes" id="UP000245207">
    <property type="component" value="Unassembled WGS sequence"/>
</dbReference>
<keyword evidence="3" id="KW-1185">Reference proteome</keyword>
<proteinExistence type="predicted"/>
<accession>A0A2U1Q8C3</accession>
<protein>
    <submittedName>
        <fullName evidence="2">Kinesin, motor domain-containing protein</fullName>
    </submittedName>
</protein>
<sequence length="91" mass="10397">MRSLRGKFDSKAKQDNLRNMLDSSDRKCVEAEAAMKQKEEELNATICKLEANISSLKASLADEESQKLVRVLFKRWCVGVISCCHCFFHNN</sequence>